<dbReference type="InterPro" id="IPR001060">
    <property type="entry name" value="FCH_dom"/>
</dbReference>
<dbReference type="Gene3D" id="3.30.505.10">
    <property type="entry name" value="SH2 domain"/>
    <property type="match status" value="1"/>
</dbReference>
<dbReference type="SMART" id="SM00252">
    <property type="entry name" value="SH2"/>
    <property type="match status" value="1"/>
</dbReference>
<evidence type="ECO:0000256" key="4">
    <source>
        <dbReference type="ARBA" id="ARBA00022741"/>
    </source>
</evidence>
<dbReference type="PROSITE" id="PS50001">
    <property type="entry name" value="SH2"/>
    <property type="match status" value="1"/>
</dbReference>
<dbReference type="Gene3D" id="3.30.200.20">
    <property type="entry name" value="Phosphorylase Kinase, domain 1"/>
    <property type="match status" value="1"/>
</dbReference>
<evidence type="ECO:0000256" key="11">
    <source>
        <dbReference type="PIRSR" id="PIRSR000632-1"/>
    </source>
</evidence>
<dbReference type="GO" id="GO:0005856">
    <property type="term" value="C:cytoskeleton"/>
    <property type="evidence" value="ECO:0007669"/>
    <property type="project" value="UniProtKB-SubCell"/>
</dbReference>
<dbReference type="PIRSF" id="PIRSF000632">
    <property type="entry name" value="TyrPK_fps"/>
    <property type="match status" value="1"/>
</dbReference>
<feature type="active site" description="Proton acceptor" evidence="11">
    <location>
        <position position="668"/>
    </location>
</feature>
<evidence type="ECO:0000256" key="1">
    <source>
        <dbReference type="ARBA" id="ARBA00022553"/>
    </source>
</evidence>
<dbReference type="CDD" id="cd10361">
    <property type="entry name" value="SH2_Fps_family"/>
    <property type="match status" value="1"/>
</dbReference>
<feature type="domain" description="F-BAR" evidence="18">
    <location>
        <begin position="1"/>
        <end position="261"/>
    </location>
</feature>
<evidence type="ECO:0000256" key="6">
    <source>
        <dbReference type="ARBA" id="ARBA00022840"/>
    </source>
</evidence>
<reference evidence="19" key="2">
    <citation type="submission" date="2025-09" db="UniProtKB">
        <authorList>
            <consortium name="Ensembl"/>
        </authorList>
    </citation>
    <scope>IDENTIFICATION</scope>
</reference>
<evidence type="ECO:0000256" key="10">
    <source>
        <dbReference type="PIRNR" id="PIRNR000632"/>
    </source>
</evidence>
<dbReference type="FunFam" id="1.10.510.10:FF:000212">
    <property type="entry name" value="Tyrosine-protein kinase"/>
    <property type="match status" value="1"/>
</dbReference>
<dbReference type="Pfam" id="PF00611">
    <property type="entry name" value="FCH"/>
    <property type="match status" value="1"/>
</dbReference>
<evidence type="ECO:0000256" key="2">
    <source>
        <dbReference type="ARBA" id="ARBA00022679"/>
    </source>
</evidence>
<dbReference type="InterPro" id="IPR017441">
    <property type="entry name" value="Protein_kinase_ATP_BS"/>
</dbReference>
<dbReference type="SMART" id="SM00055">
    <property type="entry name" value="FCH"/>
    <property type="match status" value="1"/>
</dbReference>
<protein>
    <recommendedName>
        <fullName evidence="10">Tyrosine-protein kinase</fullName>
        <ecNumber evidence="10">2.7.10.2</ecNumber>
    </recommendedName>
</protein>
<dbReference type="SUPFAM" id="SSF56112">
    <property type="entry name" value="Protein kinase-like (PK-like)"/>
    <property type="match status" value="1"/>
</dbReference>
<dbReference type="GO" id="GO:0004715">
    <property type="term" value="F:non-membrane spanning protein tyrosine kinase activity"/>
    <property type="evidence" value="ECO:0007669"/>
    <property type="project" value="UniProtKB-EC"/>
</dbReference>
<dbReference type="Pfam" id="PF00017">
    <property type="entry name" value="SH2"/>
    <property type="match status" value="1"/>
</dbReference>
<keyword evidence="10" id="KW-0963">Cytoplasm</keyword>
<dbReference type="Proteomes" id="UP000694546">
    <property type="component" value="Chromosome 14"/>
</dbReference>
<comment type="subcellular location">
    <subcellularLocation>
        <location evidence="10">Cytoplasm</location>
        <location evidence="10">Cytoskeleton</location>
    </subcellularLocation>
</comment>
<reference evidence="19" key="1">
    <citation type="submission" date="2025-08" db="UniProtKB">
        <authorList>
            <consortium name="Ensembl"/>
        </authorList>
    </citation>
    <scope>IDENTIFICATION</scope>
</reference>
<dbReference type="InterPro" id="IPR008266">
    <property type="entry name" value="Tyr_kinase_AS"/>
</dbReference>
<feature type="domain" description="Protein kinase" evidence="17">
    <location>
        <begin position="546"/>
        <end position="801"/>
    </location>
</feature>
<dbReference type="PROSITE" id="PS50011">
    <property type="entry name" value="PROTEIN_KINASE_DOM"/>
    <property type="match status" value="1"/>
</dbReference>
<feature type="binding site" evidence="12">
    <location>
        <begin position="552"/>
        <end position="560"/>
    </location>
    <ligand>
        <name>ATP</name>
        <dbReference type="ChEBI" id="CHEBI:30616"/>
    </ligand>
</feature>
<evidence type="ECO:0000256" key="8">
    <source>
        <dbReference type="ARBA" id="ARBA00023137"/>
    </source>
</evidence>
<dbReference type="InterPro" id="IPR000980">
    <property type="entry name" value="SH2"/>
</dbReference>
<keyword evidence="5 10" id="KW-0418">Kinase</keyword>
<dbReference type="SMART" id="SM00219">
    <property type="entry name" value="TyrKc"/>
    <property type="match status" value="1"/>
</dbReference>
<dbReference type="InterPro" id="IPR020635">
    <property type="entry name" value="Tyr_kinase_cat_dom"/>
</dbReference>
<accession>A0A8C4YV31</accession>
<keyword evidence="7 14" id="KW-0175">Coiled coil</keyword>
<dbReference type="PROSITE" id="PS00109">
    <property type="entry name" value="PROTEIN_KINASE_TYR"/>
    <property type="match status" value="1"/>
</dbReference>
<dbReference type="EC" id="2.7.10.2" evidence="10"/>
<dbReference type="InterPro" id="IPR031160">
    <property type="entry name" value="F_BAR_dom"/>
</dbReference>
<feature type="domain" description="SH2" evidence="16">
    <location>
        <begin position="445"/>
        <end position="534"/>
    </location>
</feature>
<dbReference type="InterPro" id="IPR011009">
    <property type="entry name" value="Kinase-like_dom_sf"/>
</dbReference>
<evidence type="ECO:0000313" key="20">
    <source>
        <dbReference type="Proteomes" id="UP000694546"/>
    </source>
</evidence>
<evidence type="ECO:0000256" key="13">
    <source>
        <dbReference type="PROSITE-ProRule" id="PRU00191"/>
    </source>
</evidence>
<evidence type="ECO:0000259" key="18">
    <source>
        <dbReference type="PROSITE" id="PS51741"/>
    </source>
</evidence>
<sequence length="802" mass="91634">MRFGEELWCAPAHNALLRLQETELHLMESMKRWMAQRARSERDFSGQLHQMAAMLERQSRPPAADYISQLHKSWGVLVGQTESLSRVMRERSEDLQDGPMSKLTLLIKDKQQLRKSYGEQWSLLSQEHSKVTQSDVEKQKLGYKQAVREAAAARRKYQEAGKGKERERARERLVRATQRQQQLHNEYVLVLRAAAVQQQQHYGRLQPGLLSGLQGLQQEMVLILKEILQEYFDMSSLLHYEVVQIHSEMSAALSSIDPYTEYESFIQQNRSVGEVPSLPDPDWVVLEDVEMLSPGELKLTEFTVESLQHRLTALEEELMGVAVGLGGQQASVEQLEHDLEVAKDCSPAGGQRVYQFSKRQLLEEFRQQVALSMGRRARLEAQRQALEQAFHVLGSREPPPGLLSTLLSMDGILTHLGGLFRPRYQLPPAQEAVPEVERPLEKQAWYHGVIPRLEVQELLRGDGEFLVRRSQGKAENVLSVHWAGSCRHFLIQQNNNLYRLDKEQFATVPLLINHLISSGQTVTAKTDIFLKTPVVKDKWVLEHDDVILGPSIGRGNFGEVYSGRLRFDNMAVAVKACREDLPPETKKRFLMEARILKQYEHPNIVRLIGVCTQQQPIYIIMELVQGGDFLSFVRAADRSLPPGLLVTMVADIASGMDYLENRKCIHRDLAARNCLVGEQHVVKISDFGMSREEEDGVYSATGGLRQVPVKWTAPEALNYGRYTTESDVWSFGVVLWETFSRGMTPYTSMSNQQTRDELERGYRMPAPPACPPEVYRLMQSCWQTEPRNRPSFRELMDYCIIR</sequence>
<keyword evidence="10" id="KW-0206">Cytoskeleton</keyword>
<dbReference type="Pfam" id="PF07714">
    <property type="entry name" value="PK_Tyr_Ser-Thr"/>
    <property type="match status" value="1"/>
</dbReference>
<keyword evidence="20" id="KW-1185">Reference proteome</keyword>
<evidence type="ECO:0000256" key="9">
    <source>
        <dbReference type="ARBA" id="ARBA00051245"/>
    </source>
</evidence>
<dbReference type="Gene3D" id="1.10.287.160">
    <property type="entry name" value="HR1 repeat"/>
    <property type="match status" value="1"/>
</dbReference>
<comment type="similarity">
    <text evidence="10">Belongs to the protein kinase superfamily. Tyr protein kinase family. Fes/fps subfamily.</text>
</comment>
<keyword evidence="1" id="KW-0597">Phosphoprotein</keyword>
<dbReference type="InterPro" id="IPR001245">
    <property type="entry name" value="Ser-Thr/Tyr_kinase_cat_dom"/>
</dbReference>
<dbReference type="GO" id="GO:0005524">
    <property type="term" value="F:ATP binding"/>
    <property type="evidence" value="ECO:0007669"/>
    <property type="project" value="UniProtKB-UniRule"/>
</dbReference>
<dbReference type="InterPro" id="IPR050198">
    <property type="entry name" value="Non-receptor_tyrosine_kinases"/>
</dbReference>
<evidence type="ECO:0000259" key="16">
    <source>
        <dbReference type="PROSITE" id="PS50001"/>
    </source>
</evidence>
<keyword evidence="4 10" id="KW-0547">Nucleotide-binding</keyword>
<comment type="catalytic activity">
    <reaction evidence="9 10">
        <text>L-tyrosyl-[protein] + ATP = O-phospho-L-tyrosyl-[protein] + ADP + H(+)</text>
        <dbReference type="Rhea" id="RHEA:10596"/>
        <dbReference type="Rhea" id="RHEA-COMP:10136"/>
        <dbReference type="Rhea" id="RHEA-COMP:20101"/>
        <dbReference type="ChEBI" id="CHEBI:15378"/>
        <dbReference type="ChEBI" id="CHEBI:30616"/>
        <dbReference type="ChEBI" id="CHEBI:46858"/>
        <dbReference type="ChEBI" id="CHEBI:61978"/>
        <dbReference type="ChEBI" id="CHEBI:456216"/>
        <dbReference type="EC" id="2.7.10.2"/>
    </reaction>
</comment>
<evidence type="ECO:0000256" key="3">
    <source>
        <dbReference type="ARBA" id="ARBA00022707"/>
    </source>
</evidence>
<dbReference type="GeneTree" id="ENSGT00940000158881"/>
<evidence type="ECO:0000313" key="19">
    <source>
        <dbReference type="Ensembl" id="ENSGMOP00000000721.2"/>
    </source>
</evidence>
<keyword evidence="6 10" id="KW-0067">ATP-binding</keyword>
<evidence type="ECO:0000256" key="5">
    <source>
        <dbReference type="ARBA" id="ARBA00022777"/>
    </source>
</evidence>
<dbReference type="SUPFAM" id="SSF55550">
    <property type="entry name" value="SH2 domain"/>
    <property type="match status" value="1"/>
</dbReference>
<dbReference type="FunFam" id="3.30.200.20:FF:000089">
    <property type="entry name" value="Tyrosine-protein kinase"/>
    <property type="match status" value="1"/>
</dbReference>
<dbReference type="Gene3D" id="1.20.1270.60">
    <property type="entry name" value="Arfaptin homology (AH) domain/BAR domain"/>
    <property type="match status" value="1"/>
</dbReference>
<evidence type="ECO:0000256" key="12">
    <source>
        <dbReference type="PIRSR" id="PIRSR000632-2"/>
    </source>
</evidence>
<dbReference type="PROSITE" id="PS00107">
    <property type="entry name" value="PROTEIN_KINASE_ATP"/>
    <property type="match status" value="1"/>
</dbReference>
<dbReference type="PANTHER" id="PTHR24418">
    <property type="entry name" value="TYROSINE-PROTEIN KINASE"/>
    <property type="match status" value="1"/>
</dbReference>
<evidence type="ECO:0000259" key="17">
    <source>
        <dbReference type="PROSITE" id="PS50011"/>
    </source>
</evidence>
<keyword evidence="2 10" id="KW-0808">Transferase</keyword>
<evidence type="ECO:0000256" key="14">
    <source>
        <dbReference type="PROSITE-ProRule" id="PRU01077"/>
    </source>
</evidence>
<dbReference type="Ensembl" id="ENSGMOT00000000752.2">
    <property type="protein sequence ID" value="ENSGMOP00000000721.2"/>
    <property type="gene ID" value="ENSGMOG00000000712.2"/>
</dbReference>
<evidence type="ECO:0000256" key="15">
    <source>
        <dbReference type="PROSITE-ProRule" id="PRU10141"/>
    </source>
</evidence>
<dbReference type="InterPro" id="IPR027267">
    <property type="entry name" value="AH/BAR_dom_sf"/>
</dbReference>
<keyword evidence="8 10" id="KW-0829">Tyrosine-protein kinase</keyword>
<feature type="binding site" evidence="12 15">
    <location>
        <position position="575"/>
    </location>
    <ligand>
        <name>ATP</name>
        <dbReference type="ChEBI" id="CHEBI:30616"/>
    </ligand>
</feature>
<gene>
    <name evidence="19" type="primary">fes</name>
</gene>
<name>A0A8C4YV31_GADMO</name>
<dbReference type="PROSITE" id="PS51741">
    <property type="entry name" value="F_BAR"/>
    <property type="match status" value="1"/>
</dbReference>
<dbReference type="InterPro" id="IPR036860">
    <property type="entry name" value="SH2_dom_sf"/>
</dbReference>
<organism evidence="19 20">
    <name type="scientific">Gadus morhua</name>
    <name type="common">Atlantic cod</name>
    <dbReference type="NCBI Taxonomy" id="8049"/>
    <lineage>
        <taxon>Eukaryota</taxon>
        <taxon>Metazoa</taxon>
        <taxon>Chordata</taxon>
        <taxon>Craniata</taxon>
        <taxon>Vertebrata</taxon>
        <taxon>Euteleostomi</taxon>
        <taxon>Actinopterygii</taxon>
        <taxon>Neopterygii</taxon>
        <taxon>Teleostei</taxon>
        <taxon>Neoteleostei</taxon>
        <taxon>Acanthomorphata</taxon>
        <taxon>Zeiogadaria</taxon>
        <taxon>Gadariae</taxon>
        <taxon>Gadiformes</taxon>
        <taxon>Gadoidei</taxon>
        <taxon>Gadidae</taxon>
        <taxon>Gadus</taxon>
    </lineage>
</organism>
<dbReference type="InterPro" id="IPR035849">
    <property type="entry name" value="Fes/Fps/Fer_SH2"/>
</dbReference>
<dbReference type="AlphaFoldDB" id="A0A8C4YV31"/>
<dbReference type="SUPFAM" id="SSF103657">
    <property type="entry name" value="BAR/IMD domain-like"/>
    <property type="match status" value="1"/>
</dbReference>
<dbReference type="InterPro" id="IPR016250">
    <property type="entry name" value="Tyr-prot_kinase_Fes/Fps"/>
</dbReference>
<dbReference type="InterPro" id="IPR000719">
    <property type="entry name" value="Prot_kinase_dom"/>
</dbReference>
<dbReference type="PRINTS" id="PR00109">
    <property type="entry name" value="TYRKINASE"/>
</dbReference>
<proteinExistence type="inferred from homology"/>
<keyword evidence="13" id="KW-0727">SH2 domain</keyword>
<dbReference type="Gene3D" id="1.10.510.10">
    <property type="entry name" value="Transferase(Phosphotransferase) domain 1"/>
    <property type="match status" value="1"/>
</dbReference>
<evidence type="ECO:0000256" key="7">
    <source>
        <dbReference type="ARBA" id="ARBA00023054"/>
    </source>
</evidence>
<keyword evidence="3" id="KW-0519">Myristate</keyword>
<keyword evidence="3" id="KW-0449">Lipoprotein</keyword>